<evidence type="ECO:0000313" key="1">
    <source>
        <dbReference type="EMBL" id="KAI5683505.1"/>
    </source>
</evidence>
<accession>A0ACC0CF34</accession>
<dbReference type="Proteomes" id="UP001060085">
    <property type="component" value="Linkage Group LG01"/>
</dbReference>
<dbReference type="EMBL" id="CM044701">
    <property type="protein sequence ID" value="KAI5683505.1"/>
    <property type="molecule type" value="Genomic_DNA"/>
</dbReference>
<protein>
    <submittedName>
        <fullName evidence="1">Uncharacterized protein</fullName>
    </submittedName>
</protein>
<evidence type="ECO:0000313" key="2">
    <source>
        <dbReference type="Proteomes" id="UP001060085"/>
    </source>
</evidence>
<name>A0ACC0CF34_CATRO</name>
<reference evidence="2" key="1">
    <citation type="journal article" date="2023" name="Nat. Plants">
        <title>Single-cell RNA sequencing provides a high-resolution roadmap for understanding the multicellular compartmentation of specialized metabolism.</title>
        <authorList>
            <person name="Sun S."/>
            <person name="Shen X."/>
            <person name="Li Y."/>
            <person name="Li Y."/>
            <person name="Wang S."/>
            <person name="Li R."/>
            <person name="Zhang H."/>
            <person name="Shen G."/>
            <person name="Guo B."/>
            <person name="Wei J."/>
            <person name="Xu J."/>
            <person name="St-Pierre B."/>
            <person name="Chen S."/>
            <person name="Sun C."/>
        </authorList>
    </citation>
    <scope>NUCLEOTIDE SEQUENCE [LARGE SCALE GENOMIC DNA]</scope>
</reference>
<organism evidence="1 2">
    <name type="scientific">Catharanthus roseus</name>
    <name type="common">Madagascar periwinkle</name>
    <name type="synonym">Vinca rosea</name>
    <dbReference type="NCBI Taxonomy" id="4058"/>
    <lineage>
        <taxon>Eukaryota</taxon>
        <taxon>Viridiplantae</taxon>
        <taxon>Streptophyta</taxon>
        <taxon>Embryophyta</taxon>
        <taxon>Tracheophyta</taxon>
        <taxon>Spermatophyta</taxon>
        <taxon>Magnoliopsida</taxon>
        <taxon>eudicotyledons</taxon>
        <taxon>Gunneridae</taxon>
        <taxon>Pentapetalae</taxon>
        <taxon>asterids</taxon>
        <taxon>lamiids</taxon>
        <taxon>Gentianales</taxon>
        <taxon>Apocynaceae</taxon>
        <taxon>Rauvolfioideae</taxon>
        <taxon>Vinceae</taxon>
        <taxon>Catharanthinae</taxon>
        <taxon>Catharanthus</taxon>
    </lineage>
</organism>
<gene>
    <name evidence="1" type="ORF">M9H77_04733</name>
</gene>
<keyword evidence="2" id="KW-1185">Reference proteome</keyword>
<sequence>MYVPGRDGKEGENRPRRIVIRSSGCSPHMRSVPLITKTRTIVEDIGHPPIVSSAKTPASAAASFCKDGRKISVGDCALFKPLQDSPPFIGLIRSLTYCKENNLQLGVNWLYRPPEVKLGKGILLEAAPNELFYSFHKDEIPAASLLHPCKVAFLPKGVELPTGISSFVCRRVYDIATNCLWWLTDQDYIDERQEEVDKLLDKTRIEMDAVLHPGGRSPKPTIAVATSHLKPGSDNLQNTASSLPSQTKGKKRERGDHLTDPVKRERLLKTDDTDSGMFRGENSLKSEIAKITEKGGLVDSESVQRLVQLMQPDRTEKKIDLISRSMLAGVIAATDKFDCLSRFVQLKGLPVLDEWLHDVQKRKIADISSSKDGDKSSEEFLLVLLRALDKLPVNLNALQTSNIGRSVNHLRSHKNLEIQKKARSLVDTWKKRVEAEMNVIDAKSASTQAASWSTKGRLPEGHGARNSAGSGDIALKSSVTQLSASKLVSVKGSQGETATKSLSSSPGSIKSATSPASGKEGHLRTTAGGTSDVPLSMREDKSSSSSQSHNCNQSFLGKEDARSSTTGSMTVGKISSGSSRHRRSTSSFPGASVSGIPKETGSSRNACTGRDSTQEKVSQSAVVGVKTTDFPATDGISHKLIVKIPTCSRSPAQSKGEGSSDGPSIMSSRASSPVLSDRHEQSDSNSKEKCDTSHATVTPEFNAESWQSNDTKDLQTASDEGDGSLAGLPEEEHSRTVGNNGKTCEVSKVASSSSRNDVKSGLCESSFNSMYALIESCAKYAESSPSTSVRDDIGMNLLASVAAGEMCKSELISTTDVPQGGTPPVEEGNDAKSKTSTCQNYEQGRYQTSGTRGGVEHTIPAIGTWSNDGTPLTKHSPTDSSGDGKPSSSFSEERFAAPVHDNSVVTAKSDDTAHSNSASDNRVVVKERDGDESKGLNNAGVFDAAKTESVPHAKLQTTDSLLTETFANNGFSTEDLKEKMKTSLSIPLKESESKKEAEENLTAVADVEQKPTLMAVGKERQPASSCNDLAVPGNLNEGNVGEADQEHSMSFNQSVGQKFENKTCKGSASDDQSSSSDNKIDLEKTNVQNKTSESCTTASSTQEKSSAYPSQDRERDGDLKESKLSDAETDKTEDCSSTVADTTVSAGAPTMNPKMKFDLNEGLNGDDGKFGEPINLSASGCSSSVYAVNTLSSYAPSSAGSIPASITVAAAAKGPFVPPFDLLRSKGELGWKGSAATSAFRPAEPRKVLHLPVGSLNASPDESTSRPCRLPLDIDLNVPDETLIEELACRDSTAELGSMSDHLGNNQKSRNDFTGSAPVHSCGGLDLDLNRVDDANDMMQFPTSCSRRLEAPVVPLKSVSSSSLSGSEARRDFDLNNGPGVDDAGAEHSSLLLQGRSNYVLHPQASFVGTRPNSIDSGGFSAWFPPGNSYSSVTIPSVLPDRGEQAFPIMPPGMPQRILGPPGGNLFAPEIYRGSVLSSSPAVHFPSSPFPYQVFPFGTSMPLPSATFSVGSASYMDSTSAGRLFNPAVNSQFLTPVGSVTSQYPRPFLVNLSDGVTKGSADHSRKWGRPGLDLNAGPGSLEVQGRELLSQRQLLAASSQMAEEQSRIYSADGNVLKRKEPEGGWDSESLRYKQPSWQF</sequence>
<comment type="caution">
    <text evidence="1">The sequence shown here is derived from an EMBL/GenBank/DDBJ whole genome shotgun (WGS) entry which is preliminary data.</text>
</comment>
<proteinExistence type="predicted"/>